<dbReference type="Pfam" id="PF05817">
    <property type="entry name" value="Ribophorin_II"/>
    <property type="match status" value="1"/>
</dbReference>
<sequence length="604" mass="65554">MQALKTSKLTEAASAEDIFYLVSAMKDSGLEVDKTKVTEVINKIKAKDSTALTMAYILQTVAKLGLSKASIKPYLDLANDVLDQADELNGNQLFFERGIFTTTMVAQGVADIITSYGEMEGISEPKLVKLINFLYTRRHSTNLRAAAHLAAALKAFSHNAVVTPVSITLGAQPLDDSKEQFAAGAEVHHASPKLRLRLFTLGGDSLNPTKITLKAAGLYAIQGPNKIRVLTGPAERGSFSSPDGKSYFELSLASANGSLPTRNWYELELSARWKGESSKQRILGLSNVQLPLRVLANPKIVDSIMKVGDGAHDKYQTEIKLKPGSRITGSGASGSIPIEIGQRMLLSLRFVDDDPAETPLTVHQAFVQFTHQETDQSITFVCNEVAAVGIASAKAYQLKLDPEGSAADFDNMDGIYKMELLAGDSLFSKPLLWHMADVSLHFTGPRGLDSARRAADAADISRQKSPSSAGMKRAGSNPLIGTGPTKAKPGIEHVFRPPERRAPRPLAWAFTVLCAVPLLGLLISWSMIGFNLWNFRFSLSAIVFHAGFIAILVLYYIYWCYLDMFTTLGYLTVLAVPTFLAGNSVLRAQLAARQASPTSNTTKK</sequence>
<dbReference type="Pfam" id="PF25147">
    <property type="entry name" value="Ribophorin_II_C"/>
    <property type="match status" value="1"/>
</dbReference>
<dbReference type="InterPro" id="IPR055373">
    <property type="entry name" value="Ribophorin_II_N"/>
</dbReference>
<dbReference type="GO" id="GO:0006487">
    <property type="term" value="P:protein N-linked glycosylation"/>
    <property type="evidence" value="ECO:0007669"/>
    <property type="project" value="UniProtKB-UniRule"/>
</dbReference>
<reference evidence="17 18" key="1">
    <citation type="submission" date="2018-11" db="EMBL/GenBank/DDBJ databases">
        <authorList>
            <consortium name="Pathogen Informatics"/>
        </authorList>
    </citation>
    <scope>NUCLEOTIDE SEQUENCE [LARGE SCALE GENOMIC DNA]</scope>
    <source>
        <strain evidence="17 18">Egypt</strain>
    </source>
</reference>
<feature type="transmembrane region" description="Helical" evidence="12">
    <location>
        <begin position="564"/>
        <end position="586"/>
    </location>
</feature>
<keyword evidence="10 12" id="KW-0472">Membrane</keyword>
<evidence type="ECO:0000256" key="7">
    <source>
        <dbReference type="ARBA" id="ARBA00022729"/>
    </source>
</evidence>
<dbReference type="GO" id="GO:0008250">
    <property type="term" value="C:oligosaccharyltransferase complex"/>
    <property type="evidence" value="ECO:0007669"/>
    <property type="project" value="UniProtKB-UniRule"/>
</dbReference>
<gene>
    <name evidence="17" type="ORF">ECPE_LOCUS6041</name>
</gene>
<name>A0A3P8G4A6_9TREM</name>
<evidence type="ECO:0000256" key="10">
    <source>
        <dbReference type="ARBA" id="ARBA00023136"/>
    </source>
</evidence>
<keyword evidence="7" id="KW-0732">Signal</keyword>
<evidence type="ECO:0000256" key="4">
    <source>
        <dbReference type="ARBA" id="ARBA00009038"/>
    </source>
</evidence>
<dbReference type="Pfam" id="PF23860">
    <property type="entry name" value="Ribophorin_II_3rd"/>
    <property type="match status" value="1"/>
</dbReference>
<keyword evidence="6 12" id="KW-0812">Transmembrane</keyword>
<dbReference type="EMBL" id="UZAN01042962">
    <property type="protein sequence ID" value="VDP77241.1"/>
    <property type="molecule type" value="Genomic_DNA"/>
</dbReference>
<organism evidence="17 18">
    <name type="scientific">Echinostoma caproni</name>
    <dbReference type="NCBI Taxonomy" id="27848"/>
    <lineage>
        <taxon>Eukaryota</taxon>
        <taxon>Metazoa</taxon>
        <taxon>Spiralia</taxon>
        <taxon>Lophotrochozoa</taxon>
        <taxon>Platyhelminthes</taxon>
        <taxon>Trematoda</taxon>
        <taxon>Digenea</taxon>
        <taxon>Plagiorchiida</taxon>
        <taxon>Echinostomata</taxon>
        <taxon>Echinostomatoidea</taxon>
        <taxon>Echinostomatidae</taxon>
        <taxon>Echinostoma</taxon>
    </lineage>
</organism>
<dbReference type="InterPro" id="IPR056790">
    <property type="entry name" value="Ribophorin_II_C"/>
</dbReference>
<dbReference type="PANTHER" id="PTHR12640:SF0">
    <property type="entry name" value="DOLICHYL-DIPHOSPHOOLIGOSACCHARIDE--PROTEIN GLYCOSYLTRANSFERASE SUBUNIT 2"/>
    <property type="match status" value="1"/>
</dbReference>
<evidence type="ECO:0000259" key="14">
    <source>
        <dbReference type="Pfam" id="PF05817"/>
    </source>
</evidence>
<dbReference type="OrthoDB" id="432292at2759"/>
<keyword evidence="9 12" id="KW-1133">Transmembrane helix</keyword>
<protein>
    <recommendedName>
        <fullName evidence="5 12">Dolichyl-diphosphooligosaccharide--protein glycosyltransferase subunit 2</fullName>
    </recommendedName>
    <alternativeName>
        <fullName evidence="12">Ribophorin-2</fullName>
    </alternativeName>
</protein>
<feature type="domain" description="Ribophorin II N-terminal" evidence="14">
    <location>
        <begin position="3"/>
        <end position="157"/>
    </location>
</feature>
<evidence type="ECO:0000256" key="2">
    <source>
        <dbReference type="ARBA" id="ARBA00004477"/>
    </source>
</evidence>
<dbReference type="InterPro" id="IPR008814">
    <property type="entry name" value="Swp1"/>
</dbReference>
<evidence type="ECO:0000256" key="3">
    <source>
        <dbReference type="ARBA" id="ARBA00004922"/>
    </source>
</evidence>
<keyword evidence="8 12" id="KW-0256">Endoplasmic reticulum</keyword>
<comment type="function">
    <text evidence="1 12">Subunit of the oligosaccharyl transferase (OST) complex that catalyzes the initial transfer of a defined glycan (Glc(3)Man(9)GlcNAc(2) in eukaryotes) from the lipid carrier dolichol-pyrophosphate to an asparagine residue within an Asn-X-Ser/Thr consensus motif in nascent polypeptide chains, the first step in protein N-glycosylation. N-glycosylation occurs cotranslationally and the complex associates with the Sec61 complex at the channel-forming translocon complex that mediates protein translocation across the endoplasmic reticulum (ER). All subunits are required for a maximal enzyme activity.</text>
</comment>
<accession>A0A3P8G4A6</accession>
<evidence type="ECO:0000256" key="6">
    <source>
        <dbReference type="ARBA" id="ARBA00022692"/>
    </source>
</evidence>
<dbReference type="AlphaFoldDB" id="A0A3P8G4A6"/>
<evidence type="ECO:0000256" key="8">
    <source>
        <dbReference type="ARBA" id="ARBA00022824"/>
    </source>
</evidence>
<evidence type="ECO:0000259" key="16">
    <source>
        <dbReference type="Pfam" id="PF25147"/>
    </source>
</evidence>
<comment type="subunit">
    <text evidence="11">Component of the oligosaccharyltransferase (OST) complex. OST exists in two different complex forms which contain common core subunits RPN1, RPN2, OST48, OST4, DAD1 and TMEM258, either STT3A or STT3B as catalytic subunits, and form-specific accessory subunits. STT3A complex assembly occurs through the formation of 3 subcomplexes. Subcomplex 1 contains RPN1 and TMEM258, subcomplex 2 contains the STT3A-specific subunits STT3A, DC2/OSTC, and KCP2 as well as the core subunit OST4, and subcomplex 3 contains RPN2, DAD1, and OST48. The STT3A complex can form stable complexes with the Sec61 complex or with both the Sec61 and TRAP complexes. Interacts with DDI2. Interacts with TMEM35A/NACHO.</text>
</comment>
<feature type="transmembrane region" description="Helical" evidence="12">
    <location>
        <begin position="506"/>
        <end position="525"/>
    </location>
</feature>
<comment type="similarity">
    <text evidence="4 12">Belongs to the SWP1 family.</text>
</comment>
<evidence type="ECO:0000256" key="11">
    <source>
        <dbReference type="ARBA" id="ARBA00046750"/>
    </source>
</evidence>
<feature type="transmembrane region" description="Helical" evidence="12">
    <location>
        <begin position="537"/>
        <end position="558"/>
    </location>
</feature>
<feature type="domain" description="Ribophorin II third" evidence="15">
    <location>
        <begin position="331"/>
        <end position="440"/>
    </location>
</feature>
<comment type="pathway">
    <text evidence="3 12">Protein modification; protein glycosylation.</text>
</comment>
<proteinExistence type="inferred from homology"/>
<feature type="region of interest" description="Disordered" evidence="13">
    <location>
        <begin position="453"/>
        <end position="484"/>
    </location>
</feature>
<dbReference type="Proteomes" id="UP000272942">
    <property type="component" value="Unassembled WGS sequence"/>
</dbReference>
<evidence type="ECO:0000313" key="17">
    <source>
        <dbReference type="EMBL" id="VDP77241.1"/>
    </source>
</evidence>
<evidence type="ECO:0000256" key="9">
    <source>
        <dbReference type="ARBA" id="ARBA00022989"/>
    </source>
</evidence>
<feature type="domain" description="Ribophorin II C-terminal" evidence="16">
    <location>
        <begin position="495"/>
        <end position="592"/>
    </location>
</feature>
<dbReference type="InterPro" id="IPR055374">
    <property type="entry name" value="Ribophorin_II_3rd"/>
</dbReference>
<keyword evidence="18" id="KW-1185">Reference proteome</keyword>
<feature type="compositionally biased region" description="Basic and acidic residues" evidence="13">
    <location>
        <begin position="453"/>
        <end position="462"/>
    </location>
</feature>
<comment type="subcellular location">
    <subcellularLocation>
        <location evidence="2 12">Endoplasmic reticulum membrane</location>
        <topology evidence="2 12">Multi-pass membrane protein</topology>
    </subcellularLocation>
</comment>
<dbReference type="UniPathway" id="UPA00378"/>
<evidence type="ECO:0000256" key="13">
    <source>
        <dbReference type="SAM" id="MobiDB-lite"/>
    </source>
</evidence>
<dbReference type="PANTHER" id="PTHR12640">
    <property type="entry name" value="RIBOPHORIN II"/>
    <property type="match status" value="1"/>
</dbReference>
<evidence type="ECO:0000259" key="15">
    <source>
        <dbReference type="Pfam" id="PF23860"/>
    </source>
</evidence>
<evidence type="ECO:0000256" key="12">
    <source>
        <dbReference type="RuleBase" id="RU366029"/>
    </source>
</evidence>
<evidence type="ECO:0000256" key="1">
    <source>
        <dbReference type="ARBA" id="ARBA00002791"/>
    </source>
</evidence>
<evidence type="ECO:0000313" key="18">
    <source>
        <dbReference type="Proteomes" id="UP000272942"/>
    </source>
</evidence>
<evidence type="ECO:0000256" key="5">
    <source>
        <dbReference type="ARBA" id="ARBA00017612"/>
    </source>
</evidence>